<evidence type="ECO:0000259" key="9">
    <source>
        <dbReference type="PROSITE" id="PS50893"/>
    </source>
</evidence>
<dbReference type="AlphaFoldDB" id="A0A5B8XSJ3"/>
<evidence type="ECO:0000256" key="1">
    <source>
        <dbReference type="ARBA" id="ARBA00004651"/>
    </source>
</evidence>
<dbReference type="InterPro" id="IPR027417">
    <property type="entry name" value="P-loop_NTPase"/>
</dbReference>
<dbReference type="InterPro" id="IPR003439">
    <property type="entry name" value="ABC_transporter-like_ATP-bd"/>
</dbReference>
<feature type="transmembrane region" description="Helical" evidence="8">
    <location>
        <begin position="164"/>
        <end position="181"/>
    </location>
</feature>
<dbReference type="PIRSF" id="PIRSF002773">
    <property type="entry name" value="ABC_prm/ATPase_B"/>
    <property type="match status" value="1"/>
</dbReference>
<dbReference type="EMBL" id="CP042467">
    <property type="protein sequence ID" value="QED26596.1"/>
    <property type="molecule type" value="Genomic_DNA"/>
</dbReference>
<comment type="subcellular location">
    <subcellularLocation>
        <location evidence="1">Cell membrane</location>
        <topology evidence="1">Multi-pass membrane protein</topology>
    </subcellularLocation>
</comment>
<evidence type="ECO:0000256" key="2">
    <source>
        <dbReference type="ARBA" id="ARBA00022448"/>
    </source>
</evidence>
<gene>
    <name evidence="11" type="ORF">FRD01_04920</name>
</gene>
<feature type="transmembrane region" description="Helical" evidence="8">
    <location>
        <begin position="282"/>
        <end position="300"/>
    </location>
</feature>
<dbReference type="SMART" id="SM00382">
    <property type="entry name" value="AAA"/>
    <property type="match status" value="1"/>
</dbReference>
<dbReference type="Gene3D" id="1.20.1560.10">
    <property type="entry name" value="ABC transporter type 1, transmembrane domain"/>
    <property type="match status" value="1"/>
</dbReference>
<dbReference type="PROSITE" id="PS00211">
    <property type="entry name" value="ABC_TRANSPORTER_1"/>
    <property type="match status" value="1"/>
</dbReference>
<name>A0A5B8XSJ3_9DELT</name>
<feature type="transmembrane region" description="Helical" evidence="8">
    <location>
        <begin position="242"/>
        <end position="262"/>
    </location>
</feature>
<evidence type="ECO:0000256" key="7">
    <source>
        <dbReference type="ARBA" id="ARBA00023136"/>
    </source>
</evidence>
<dbReference type="GO" id="GO:0005524">
    <property type="term" value="F:ATP binding"/>
    <property type="evidence" value="ECO:0007669"/>
    <property type="project" value="UniProtKB-KW"/>
</dbReference>
<keyword evidence="6 8" id="KW-1133">Transmembrane helix</keyword>
<dbReference type="InterPro" id="IPR039421">
    <property type="entry name" value="Type_1_exporter"/>
</dbReference>
<feature type="transmembrane region" description="Helical" evidence="8">
    <location>
        <begin position="59"/>
        <end position="83"/>
    </location>
</feature>
<keyword evidence="12" id="KW-1185">Reference proteome</keyword>
<evidence type="ECO:0000256" key="5">
    <source>
        <dbReference type="ARBA" id="ARBA00022840"/>
    </source>
</evidence>
<keyword evidence="2" id="KW-0813">Transport</keyword>
<reference evidence="11 12" key="1">
    <citation type="submission" date="2019-08" db="EMBL/GenBank/DDBJ databases">
        <authorList>
            <person name="Liang Q."/>
        </authorList>
    </citation>
    <scope>NUCLEOTIDE SEQUENCE [LARGE SCALE GENOMIC DNA]</scope>
    <source>
        <strain evidence="11 12">V1718</strain>
    </source>
</reference>
<dbReference type="Gene3D" id="3.40.50.300">
    <property type="entry name" value="P-loop containing nucleotide triphosphate hydrolases"/>
    <property type="match status" value="1"/>
</dbReference>
<accession>A0A5B8XSJ3</accession>
<evidence type="ECO:0000256" key="4">
    <source>
        <dbReference type="ARBA" id="ARBA00022741"/>
    </source>
</evidence>
<protein>
    <submittedName>
        <fullName evidence="11">ATP-binding cassette domain-containing protein</fullName>
    </submittedName>
</protein>
<evidence type="ECO:0000256" key="8">
    <source>
        <dbReference type="SAM" id="Phobius"/>
    </source>
</evidence>
<dbReference type="FunFam" id="1.20.1560.10:FF:000058">
    <property type="entry name" value="ABC transporter B family member 25"/>
    <property type="match status" value="1"/>
</dbReference>
<evidence type="ECO:0000313" key="12">
    <source>
        <dbReference type="Proteomes" id="UP000321595"/>
    </source>
</evidence>
<dbReference type="CDD" id="cd03249">
    <property type="entry name" value="ABC_MTABC3_MDL1_MDL2"/>
    <property type="match status" value="1"/>
</dbReference>
<proteinExistence type="predicted"/>
<evidence type="ECO:0000256" key="6">
    <source>
        <dbReference type="ARBA" id="ARBA00022989"/>
    </source>
</evidence>
<evidence type="ECO:0000259" key="10">
    <source>
        <dbReference type="PROSITE" id="PS50929"/>
    </source>
</evidence>
<evidence type="ECO:0000313" key="11">
    <source>
        <dbReference type="EMBL" id="QED26596.1"/>
    </source>
</evidence>
<keyword evidence="7 8" id="KW-0472">Membrane</keyword>
<dbReference type="InterPro" id="IPR036640">
    <property type="entry name" value="ABC1_TM_sf"/>
</dbReference>
<dbReference type="OrthoDB" id="9760168at2"/>
<feature type="domain" description="ABC transporter" evidence="9">
    <location>
        <begin position="337"/>
        <end position="573"/>
    </location>
</feature>
<dbReference type="SUPFAM" id="SSF52540">
    <property type="entry name" value="P-loop containing nucleoside triphosphate hydrolases"/>
    <property type="match status" value="1"/>
</dbReference>
<dbReference type="InterPro" id="IPR011527">
    <property type="entry name" value="ABC1_TM_dom"/>
</dbReference>
<dbReference type="Pfam" id="PF00005">
    <property type="entry name" value="ABC_tran"/>
    <property type="match status" value="1"/>
</dbReference>
<dbReference type="Proteomes" id="UP000321595">
    <property type="component" value="Chromosome"/>
</dbReference>
<feature type="domain" description="ABC transmembrane type-1" evidence="10">
    <location>
        <begin position="23"/>
        <end position="305"/>
    </location>
</feature>
<evidence type="ECO:0000256" key="3">
    <source>
        <dbReference type="ARBA" id="ARBA00022692"/>
    </source>
</evidence>
<dbReference type="GO" id="GO:0090374">
    <property type="term" value="P:oligopeptide export from mitochondrion"/>
    <property type="evidence" value="ECO:0007669"/>
    <property type="project" value="TreeGrafter"/>
</dbReference>
<keyword evidence="3 8" id="KW-0812">Transmembrane</keyword>
<dbReference type="CDD" id="cd18557">
    <property type="entry name" value="ABC_6TM_TAP_ABCB8_10_like"/>
    <property type="match status" value="1"/>
</dbReference>
<keyword evidence="4" id="KW-0547">Nucleotide-binding</keyword>
<dbReference type="PROSITE" id="PS50929">
    <property type="entry name" value="ABC_TM1F"/>
    <property type="match status" value="1"/>
</dbReference>
<dbReference type="KEGG" id="bbae:FRD01_04920"/>
<dbReference type="InterPro" id="IPR003593">
    <property type="entry name" value="AAA+_ATPase"/>
</dbReference>
<dbReference type="GO" id="GO:0015421">
    <property type="term" value="F:ABC-type oligopeptide transporter activity"/>
    <property type="evidence" value="ECO:0007669"/>
    <property type="project" value="TreeGrafter"/>
</dbReference>
<feature type="transmembrane region" description="Helical" evidence="8">
    <location>
        <begin position="141"/>
        <end position="158"/>
    </location>
</feature>
<dbReference type="PANTHER" id="PTHR43394">
    <property type="entry name" value="ATP-DEPENDENT PERMEASE MDL1, MITOCHONDRIAL"/>
    <property type="match status" value="1"/>
</dbReference>
<organism evidence="11 12">
    <name type="scientific">Microvenator marinus</name>
    <dbReference type="NCBI Taxonomy" id="2600177"/>
    <lineage>
        <taxon>Bacteria</taxon>
        <taxon>Deltaproteobacteria</taxon>
        <taxon>Bradymonadales</taxon>
        <taxon>Microvenatoraceae</taxon>
        <taxon>Microvenator</taxon>
    </lineage>
</organism>
<dbReference type="RefSeq" id="WP_146958165.1">
    <property type="nucleotide sequence ID" value="NZ_CP042467.1"/>
</dbReference>
<dbReference type="SUPFAM" id="SSF90123">
    <property type="entry name" value="ABC transporter transmembrane region"/>
    <property type="match status" value="1"/>
</dbReference>
<dbReference type="PROSITE" id="PS50893">
    <property type="entry name" value="ABC_TRANSPORTER_2"/>
    <property type="match status" value="1"/>
</dbReference>
<dbReference type="GO" id="GO:0016887">
    <property type="term" value="F:ATP hydrolysis activity"/>
    <property type="evidence" value="ECO:0007669"/>
    <property type="project" value="InterPro"/>
</dbReference>
<dbReference type="GO" id="GO:0005886">
    <property type="term" value="C:plasma membrane"/>
    <property type="evidence" value="ECO:0007669"/>
    <property type="project" value="UniProtKB-SubCell"/>
</dbReference>
<keyword evidence="5 11" id="KW-0067">ATP-binding</keyword>
<dbReference type="InterPro" id="IPR017871">
    <property type="entry name" value="ABC_transporter-like_CS"/>
</dbReference>
<dbReference type="Pfam" id="PF00664">
    <property type="entry name" value="ABC_membrane"/>
    <property type="match status" value="1"/>
</dbReference>
<dbReference type="FunFam" id="3.40.50.300:FF:000218">
    <property type="entry name" value="Multidrug ABC transporter ATP-binding protein"/>
    <property type="match status" value="1"/>
</dbReference>
<dbReference type="PANTHER" id="PTHR43394:SF1">
    <property type="entry name" value="ATP-BINDING CASSETTE SUB-FAMILY B MEMBER 10, MITOCHONDRIAL"/>
    <property type="match status" value="1"/>
</dbReference>
<sequence length="581" mass="63071">MAETKITLRRIVGLARPHLKVLIVATFALFAASGMGLLYPQAARIGVDDLLGEGAKYDWTLVGGALVFLFVFQAVFVSLRYYLFTLVGERVVADLRQGLFSAILRQEIGFFDAEKTGELTSRLTNDTQVLQSAVTTNLSMSLRYLTQALGGIIVLFFTSLELSMVMVVAVPAVVGFAVYYGRKVRALSRRVQDTLADSTAIADESIAGIRTVRSFAAEAFALSQYKVAVEASFDAARERGMVGAIFGGAVSLLGYGAVAVILGYGGHLVMEGRMSAGELTAFLLYTLMVAFALGVLSGLWTDFMKASGAAERVFYLIDRVPKIESSGTEDIVIKGNISFENVTFAYPTRTDVNALQEASFEVKEGEKVAFVGASGAGKSTIAALLLRFYDPVDGRILIDGVDIRSLHPDRLRERIGVVSQEPILFSGSVRENVLYARPDASEIEVEDALRAAHAWDFVNEFPEGLETLIGERGVRLSGGQKQRIAIARAVLKDPSILILDEATSALDVESESLVQVALEELMRGRTTLIIAHRLSTVAGADKLVVLERGRVVETGEHRELVGKEGVYHRLIEKQREGLLSV</sequence>
<feature type="transmembrane region" description="Helical" evidence="8">
    <location>
        <begin position="21"/>
        <end position="39"/>
    </location>
</feature>